<keyword evidence="3" id="KW-1185">Reference proteome</keyword>
<gene>
    <name evidence="2" type="ORF">EJ03DRAFT_254556</name>
</gene>
<dbReference type="InterPro" id="IPR054464">
    <property type="entry name" value="ULD_fung"/>
</dbReference>
<evidence type="ECO:0000259" key="1">
    <source>
        <dbReference type="Pfam" id="PF22893"/>
    </source>
</evidence>
<organism evidence="2 3">
    <name type="scientific">Teratosphaeria nubilosa</name>
    <dbReference type="NCBI Taxonomy" id="161662"/>
    <lineage>
        <taxon>Eukaryota</taxon>
        <taxon>Fungi</taxon>
        <taxon>Dikarya</taxon>
        <taxon>Ascomycota</taxon>
        <taxon>Pezizomycotina</taxon>
        <taxon>Dothideomycetes</taxon>
        <taxon>Dothideomycetidae</taxon>
        <taxon>Mycosphaerellales</taxon>
        <taxon>Teratosphaeriaceae</taxon>
        <taxon>Teratosphaeria</taxon>
    </lineage>
</organism>
<dbReference type="Proteomes" id="UP000799436">
    <property type="component" value="Unassembled WGS sequence"/>
</dbReference>
<feature type="domain" description="Ubiquitin-like" evidence="1">
    <location>
        <begin position="1"/>
        <end position="68"/>
    </location>
</feature>
<protein>
    <recommendedName>
        <fullName evidence="1">Ubiquitin-like domain-containing protein</fullName>
    </recommendedName>
</protein>
<reference evidence="2" key="1">
    <citation type="journal article" date="2020" name="Stud. Mycol.">
        <title>101 Dothideomycetes genomes: a test case for predicting lifestyles and emergence of pathogens.</title>
        <authorList>
            <person name="Haridas S."/>
            <person name="Albert R."/>
            <person name="Binder M."/>
            <person name="Bloem J."/>
            <person name="Labutti K."/>
            <person name="Salamov A."/>
            <person name="Andreopoulos B."/>
            <person name="Baker S."/>
            <person name="Barry K."/>
            <person name="Bills G."/>
            <person name="Bluhm B."/>
            <person name="Cannon C."/>
            <person name="Castanera R."/>
            <person name="Culley D."/>
            <person name="Daum C."/>
            <person name="Ezra D."/>
            <person name="Gonzalez J."/>
            <person name="Henrissat B."/>
            <person name="Kuo A."/>
            <person name="Liang C."/>
            <person name="Lipzen A."/>
            <person name="Lutzoni F."/>
            <person name="Magnuson J."/>
            <person name="Mondo S."/>
            <person name="Nolan M."/>
            <person name="Ohm R."/>
            <person name="Pangilinan J."/>
            <person name="Park H.-J."/>
            <person name="Ramirez L."/>
            <person name="Alfaro M."/>
            <person name="Sun H."/>
            <person name="Tritt A."/>
            <person name="Yoshinaga Y."/>
            <person name="Zwiers L.-H."/>
            <person name="Turgeon B."/>
            <person name="Goodwin S."/>
            <person name="Spatafora J."/>
            <person name="Crous P."/>
            <person name="Grigoriev I."/>
        </authorList>
    </citation>
    <scope>NUCLEOTIDE SEQUENCE</scope>
    <source>
        <strain evidence="2">CBS 116005</strain>
    </source>
</reference>
<name>A0A6G1L9N8_9PEZI</name>
<dbReference type="EMBL" id="ML995832">
    <property type="protein sequence ID" value="KAF2769566.1"/>
    <property type="molecule type" value="Genomic_DNA"/>
</dbReference>
<evidence type="ECO:0000313" key="2">
    <source>
        <dbReference type="EMBL" id="KAF2769566.1"/>
    </source>
</evidence>
<proteinExistence type="predicted"/>
<feature type="non-terminal residue" evidence="2">
    <location>
        <position position="68"/>
    </location>
</feature>
<feature type="non-terminal residue" evidence="2">
    <location>
        <position position="1"/>
    </location>
</feature>
<dbReference type="Pfam" id="PF22893">
    <property type="entry name" value="ULD_2"/>
    <property type="match status" value="1"/>
</dbReference>
<dbReference type="AlphaFoldDB" id="A0A6G1L9N8"/>
<sequence length="68" mass="7882">IKLKDAVGRKFSFPWHLCNTWKGMERLIKQAFLHVNVIGEHVQQGHYDLTGPEGEIILPQDWESTIQP</sequence>
<accession>A0A6G1L9N8</accession>
<dbReference type="OrthoDB" id="3045089at2759"/>
<evidence type="ECO:0000313" key="3">
    <source>
        <dbReference type="Proteomes" id="UP000799436"/>
    </source>
</evidence>